<dbReference type="RefSeq" id="XP_013260764.1">
    <property type="nucleotide sequence ID" value="XM_013405310.1"/>
</dbReference>
<name>A0A072PDK0_9EURO</name>
<proteinExistence type="predicted"/>
<dbReference type="VEuPathDB" id="FungiDB:A1O9_06100"/>
<reference evidence="1 2" key="1">
    <citation type="submission" date="2013-03" db="EMBL/GenBank/DDBJ databases">
        <title>The Genome Sequence of Exophiala aquamarina CBS 119918.</title>
        <authorList>
            <consortium name="The Broad Institute Genomics Platform"/>
            <person name="Cuomo C."/>
            <person name="de Hoog S."/>
            <person name="Gorbushina A."/>
            <person name="Walker B."/>
            <person name="Young S.K."/>
            <person name="Zeng Q."/>
            <person name="Gargeya S."/>
            <person name="Fitzgerald M."/>
            <person name="Haas B."/>
            <person name="Abouelleil A."/>
            <person name="Allen A.W."/>
            <person name="Alvarado L."/>
            <person name="Arachchi H.M."/>
            <person name="Berlin A.M."/>
            <person name="Chapman S.B."/>
            <person name="Gainer-Dewar J."/>
            <person name="Goldberg J."/>
            <person name="Griggs A."/>
            <person name="Gujja S."/>
            <person name="Hansen M."/>
            <person name="Howarth C."/>
            <person name="Imamovic A."/>
            <person name="Ireland A."/>
            <person name="Larimer J."/>
            <person name="McCowan C."/>
            <person name="Murphy C."/>
            <person name="Pearson M."/>
            <person name="Poon T.W."/>
            <person name="Priest M."/>
            <person name="Roberts A."/>
            <person name="Saif S."/>
            <person name="Shea T."/>
            <person name="Sisk P."/>
            <person name="Sykes S."/>
            <person name="Wortman J."/>
            <person name="Nusbaum C."/>
            <person name="Birren B."/>
        </authorList>
    </citation>
    <scope>NUCLEOTIDE SEQUENCE [LARGE SCALE GENOMIC DNA]</scope>
    <source>
        <strain evidence="1 2">CBS 119918</strain>
    </source>
</reference>
<comment type="caution">
    <text evidence="1">The sequence shown here is derived from an EMBL/GenBank/DDBJ whole genome shotgun (WGS) entry which is preliminary data.</text>
</comment>
<gene>
    <name evidence="1" type="ORF">A1O9_06100</name>
</gene>
<dbReference type="HOGENOM" id="CLU_1938161_0_0_1"/>
<dbReference type="EMBL" id="AMGV01000004">
    <property type="protein sequence ID" value="KEF58174.1"/>
    <property type="molecule type" value="Genomic_DNA"/>
</dbReference>
<evidence type="ECO:0000313" key="1">
    <source>
        <dbReference type="EMBL" id="KEF58174.1"/>
    </source>
</evidence>
<sequence length="130" mass="14365">MAFRMVIDLGYFSDRPFDGTDAQQPAHQALSFHLRRALTLLNALSTLLEPSNDMIEQQPWTACGTEQTTMVHTASPSNAAMCFSNLCAIGKVVNEILLGIYSERHTEDAGLLIRSTRQKLENGVKIGLRS</sequence>
<accession>A0A072PDK0</accession>
<evidence type="ECO:0000313" key="2">
    <source>
        <dbReference type="Proteomes" id="UP000027920"/>
    </source>
</evidence>
<dbReference type="AlphaFoldDB" id="A0A072PDK0"/>
<keyword evidence="2" id="KW-1185">Reference proteome</keyword>
<dbReference type="Proteomes" id="UP000027920">
    <property type="component" value="Unassembled WGS sequence"/>
</dbReference>
<organism evidence="1 2">
    <name type="scientific">Exophiala aquamarina CBS 119918</name>
    <dbReference type="NCBI Taxonomy" id="1182545"/>
    <lineage>
        <taxon>Eukaryota</taxon>
        <taxon>Fungi</taxon>
        <taxon>Dikarya</taxon>
        <taxon>Ascomycota</taxon>
        <taxon>Pezizomycotina</taxon>
        <taxon>Eurotiomycetes</taxon>
        <taxon>Chaetothyriomycetidae</taxon>
        <taxon>Chaetothyriales</taxon>
        <taxon>Herpotrichiellaceae</taxon>
        <taxon>Exophiala</taxon>
    </lineage>
</organism>
<dbReference type="GeneID" id="25281017"/>
<protein>
    <submittedName>
        <fullName evidence="1">Uncharacterized protein</fullName>
    </submittedName>
</protein>